<keyword evidence="8" id="KW-0411">Iron-sulfur</keyword>
<evidence type="ECO:0000256" key="4">
    <source>
        <dbReference type="ARBA" id="ARBA00022679"/>
    </source>
</evidence>
<evidence type="ECO:0000256" key="9">
    <source>
        <dbReference type="ARBA" id="ARBA00033765"/>
    </source>
</evidence>
<gene>
    <name evidence="16" type="ORF">A3H61_00445</name>
</gene>
<evidence type="ECO:0000256" key="7">
    <source>
        <dbReference type="ARBA" id="ARBA00023004"/>
    </source>
</evidence>
<protein>
    <recommendedName>
        <fullName evidence="10">tRNA-2-methylthio-N(6)-dimethylallyladenosine synthase</fullName>
        <ecNumber evidence="9">2.8.4.3</ecNumber>
    </recommendedName>
    <alternativeName>
        <fullName evidence="12">(Dimethylallyl)adenosine tRNA methylthiotransferase MiaB</fullName>
    </alternativeName>
    <alternativeName>
        <fullName evidence="11">tRNA-i(6)A37 methylthiotransferase</fullName>
    </alternativeName>
</protein>
<dbReference type="PROSITE" id="PS51449">
    <property type="entry name" value="MTTASE_N"/>
    <property type="match status" value="1"/>
</dbReference>
<feature type="domain" description="Radical SAM core" evidence="15">
    <location>
        <begin position="154"/>
        <end position="399"/>
    </location>
</feature>
<keyword evidence="5" id="KW-0949">S-adenosyl-L-methionine</keyword>
<dbReference type="SFLD" id="SFLDS00029">
    <property type="entry name" value="Radical_SAM"/>
    <property type="match status" value="1"/>
</dbReference>
<dbReference type="InterPro" id="IPR002792">
    <property type="entry name" value="TRAM_dom"/>
</dbReference>
<dbReference type="NCBIfam" id="TIGR00089">
    <property type="entry name" value="MiaB/RimO family radical SAM methylthiotransferase"/>
    <property type="match status" value="1"/>
</dbReference>
<dbReference type="NCBIfam" id="TIGR01574">
    <property type="entry name" value="miaB-methiolase"/>
    <property type="match status" value="1"/>
</dbReference>
<dbReference type="GO" id="GO:0005829">
    <property type="term" value="C:cytosol"/>
    <property type="evidence" value="ECO:0007669"/>
    <property type="project" value="TreeGrafter"/>
</dbReference>
<dbReference type="SUPFAM" id="SSF102114">
    <property type="entry name" value="Radical SAM enzymes"/>
    <property type="match status" value="1"/>
</dbReference>
<evidence type="ECO:0000259" key="13">
    <source>
        <dbReference type="PROSITE" id="PS50926"/>
    </source>
</evidence>
<dbReference type="SFLD" id="SFLDG01061">
    <property type="entry name" value="methylthiotransferase"/>
    <property type="match status" value="1"/>
</dbReference>
<evidence type="ECO:0000259" key="15">
    <source>
        <dbReference type="PROSITE" id="PS51918"/>
    </source>
</evidence>
<dbReference type="Pfam" id="PF00919">
    <property type="entry name" value="UPF0004"/>
    <property type="match status" value="1"/>
</dbReference>
<keyword evidence="6" id="KW-0479">Metal-binding</keyword>
<dbReference type="PROSITE" id="PS50926">
    <property type="entry name" value="TRAM"/>
    <property type="match status" value="1"/>
</dbReference>
<dbReference type="PANTHER" id="PTHR43020:SF2">
    <property type="entry name" value="MITOCHONDRIAL TRNA METHYLTHIOTRANSFERASE CDK5RAP1"/>
    <property type="match status" value="1"/>
</dbReference>
<comment type="cofactor">
    <cofactor evidence="1">
        <name>[4Fe-4S] cluster</name>
        <dbReference type="ChEBI" id="CHEBI:49883"/>
    </cofactor>
</comment>
<keyword evidence="4 16" id="KW-0808">Transferase</keyword>
<dbReference type="InterPro" id="IPR038135">
    <property type="entry name" value="Methylthiotransferase_N_sf"/>
</dbReference>
<dbReference type="InterPro" id="IPR020612">
    <property type="entry name" value="Methylthiotransferase_CS"/>
</dbReference>
<evidence type="ECO:0000313" key="16">
    <source>
        <dbReference type="EMBL" id="OGY73644.1"/>
    </source>
</evidence>
<name>A0A1G2A9V9_9BACT</name>
<comment type="function">
    <text evidence="2">Catalyzes the methylthiolation of N6-(dimethylallyl)adenosine (i(6)A), leading to the formation of 2-methylthio-N6-(dimethylallyl)adenosine (ms(2)i(6)A) at position 37 in tRNAs that read codons beginning with uridine.</text>
</comment>
<dbReference type="GO" id="GO:0046872">
    <property type="term" value="F:metal ion binding"/>
    <property type="evidence" value="ECO:0007669"/>
    <property type="project" value="UniProtKB-KW"/>
</dbReference>
<evidence type="ECO:0000256" key="10">
    <source>
        <dbReference type="ARBA" id="ARBA00068570"/>
    </source>
</evidence>
<dbReference type="InterPro" id="IPR005839">
    <property type="entry name" value="Methylthiotransferase"/>
</dbReference>
<dbReference type="Pfam" id="PF04055">
    <property type="entry name" value="Radical_SAM"/>
    <property type="match status" value="1"/>
</dbReference>
<dbReference type="SMART" id="SM00729">
    <property type="entry name" value="Elp3"/>
    <property type="match status" value="1"/>
</dbReference>
<evidence type="ECO:0000259" key="14">
    <source>
        <dbReference type="PROSITE" id="PS51449"/>
    </source>
</evidence>
<dbReference type="Gene3D" id="3.80.30.20">
    <property type="entry name" value="tm_1862 like domain"/>
    <property type="match status" value="1"/>
</dbReference>
<dbReference type="InterPro" id="IPR058240">
    <property type="entry name" value="rSAM_sf"/>
</dbReference>
<dbReference type="InterPro" id="IPR007197">
    <property type="entry name" value="rSAM"/>
</dbReference>
<dbReference type="SFLD" id="SFLDG01082">
    <property type="entry name" value="B12-binding_domain_containing"/>
    <property type="match status" value="1"/>
</dbReference>
<evidence type="ECO:0000256" key="8">
    <source>
        <dbReference type="ARBA" id="ARBA00023014"/>
    </source>
</evidence>
<dbReference type="EMBL" id="MHJU01000009">
    <property type="protein sequence ID" value="OGY73644.1"/>
    <property type="molecule type" value="Genomic_DNA"/>
</dbReference>
<evidence type="ECO:0000256" key="11">
    <source>
        <dbReference type="ARBA" id="ARBA00080698"/>
    </source>
</evidence>
<feature type="domain" description="MTTase N-terminal" evidence="14">
    <location>
        <begin position="6"/>
        <end position="123"/>
    </location>
</feature>
<dbReference type="PROSITE" id="PS01278">
    <property type="entry name" value="MTTASE_RADICAL"/>
    <property type="match status" value="1"/>
</dbReference>
<evidence type="ECO:0000256" key="2">
    <source>
        <dbReference type="ARBA" id="ARBA00003234"/>
    </source>
</evidence>
<dbReference type="EC" id="2.8.4.3" evidence="9"/>
<evidence type="ECO:0000256" key="6">
    <source>
        <dbReference type="ARBA" id="ARBA00022723"/>
    </source>
</evidence>
<dbReference type="PANTHER" id="PTHR43020">
    <property type="entry name" value="CDK5 REGULATORY SUBUNIT-ASSOCIATED PROTEIN 1"/>
    <property type="match status" value="1"/>
</dbReference>
<keyword evidence="3" id="KW-0004">4Fe-4S</keyword>
<evidence type="ECO:0000256" key="1">
    <source>
        <dbReference type="ARBA" id="ARBA00001966"/>
    </source>
</evidence>
<evidence type="ECO:0000256" key="3">
    <source>
        <dbReference type="ARBA" id="ARBA00022485"/>
    </source>
</evidence>
<evidence type="ECO:0000256" key="5">
    <source>
        <dbReference type="ARBA" id="ARBA00022691"/>
    </source>
</evidence>
<dbReference type="InterPro" id="IPR013848">
    <property type="entry name" value="Methylthiotransferase_N"/>
</dbReference>
<sequence length="479" mass="55509">MNLKPLKYYQLILGCQMNRSDAERIASFLDTLGFKKTEKEEEANLIAVQACSIRQSAIDRIHSRIHKWMEIKKKRTSDHPLVTLLTGCVLPRDRKVFSKQFDLFIETDDVPKEFAQKLAILLPQFNFAYISEDRRDIKSKDVTNDDFFALKPNYTSTFQAYIPIQAGCNNFCTFCAVPYTKGRERYRPNKDIVHEIEHLIDRGYKEITLLGQNVNTYFDPTLKDALGKRTRYREWNALTDFPRLLRTVNDIKGNFWVRFLTSNPWDMSDETIKAVADCEKVCEYIHLPMQSGSDKILKAMNRHHTQKHYLELIDKIRAAIPGVAITTDVIVGFPGETEEDFMEIVKAMQYVGYDMAYLARYSPRPGTIAERYFKDDVPREEKKRREKYLEEILRKSALKANKKYVGKEVEVLVENVKYQHPNVKSISKSEIQIIKTAVGKTRTSKTVEIQSKTDDDLVGRVVRVMITAAREFGLEGVLK</sequence>
<dbReference type="CDD" id="cd01335">
    <property type="entry name" value="Radical_SAM"/>
    <property type="match status" value="1"/>
</dbReference>
<dbReference type="GO" id="GO:0035597">
    <property type="term" value="F:tRNA-2-methylthio-N(6)-dimethylallyladenosine(37) synthase activity"/>
    <property type="evidence" value="ECO:0007669"/>
    <property type="project" value="UniProtKB-EC"/>
</dbReference>
<feature type="domain" description="TRAM" evidence="13">
    <location>
        <begin position="402"/>
        <end position="479"/>
    </location>
</feature>
<dbReference type="PROSITE" id="PS51918">
    <property type="entry name" value="RADICAL_SAM"/>
    <property type="match status" value="1"/>
</dbReference>
<dbReference type="GO" id="GO:0051539">
    <property type="term" value="F:4 iron, 4 sulfur cluster binding"/>
    <property type="evidence" value="ECO:0007669"/>
    <property type="project" value="UniProtKB-KW"/>
</dbReference>
<keyword evidence="7" id="KW-0408">Iron</keyword>
<dbReference type="FunFam" id="3.80.30.20:FF:000001">
    <property type="entry name" value="tRNA-2-methylthio-N(6)-dimethylallyladenosine synthase 2"/>
    <property type="match status" value="1"/>
</dbReference>
<dbReference type="Proteomes" id="UP000178315">
    <property type="component" value="Unassembled WGS sequence"/>
</dbReference>
<comment type="caution">
    <text evidence="16">The sequence shown here is derived from an EMBL/GenBank/DDBJ whole genome shotgun (WGS) entry which is preliminary data.</text>
</comment>
<proteinExistence type="predicted"/>
<dbReference type="FunFam" id="3.40.50.12160:FF:000003">
    <property type="entry name" value="CDK5 regulatory subunit-associated protein 1"/>
    <property type="match status" value="1"/>
</dbReference>
<evidence type="ECO:0000256" key="12">
    <source>
        <dbReference type="ARBA" id="ARBA00081141"/>
    </source>
</evidence>
<accession>A0A1G2A9V9</accession>
<evidence type="ECO:0000313" key="17">
    <source>
        <dbReference type="Proteomes" id="UP000178315"/>
    </source>
</evidence>
<dbReference type="Gene3D" id="3.40.50.12160">
    <property type="entry name" value="Methylthiotransferase, N-terminal domain"/>
    <property type="match status" value="1"/>
</dbReference>
<dbReference type="InterPro" id="IPR006638">
    <property type="entry name" value="Elp3/MiaA/NifB-like_rSAM"/>
</dbReference>
<organism evidence="16 17">
    <name type="scientific">Candidatus Jacksonbacteria bacterium RIFCSPLOWO2_02_FULL_44_20</name>
    <dbReference type="NCBI Taxonomy" id="1798460"/>
    <lineage>
        <taxon>Bacteria</taxon>
        <taxon>Candidatus Jacksoniibacteriota</taxon>
    </lineage>
</organism>
<dbReference type="InterPro" id="IPR023404">
    <property type="entry name" value="rSAM_horseshoe"/>
</dbReference>
<reference evidence="16 17" key="1">
    <citation type="journal article" date="2016" name="Nat. Commun.">
        <title>Thousands of microbial genomes shed light on interconnected biogeochemical processes in an aquifer system.</title>
        <authorList>
            <person name="Anantharaman K."/>
            <person name="Brown C.T."/>
            <person name="Hug L.A."/>
            <person name="Sharon I."/>
            <person name="Castelle C.J."/>
            <person name="Probst A.J."/>
            <person name="Thomas B.C."/>
            <person name="Singh A."/>
            <person name="Wilkins M.J."/>
            <person name="Karaoz U."/>
            <person name="Brodie E.L."/>
            <person name="Williams K.H."/>
            <person name="Hubbard S.S."/>
            <person name="Banfield J.F."/>
        </authorList>
    </citation>
    <scope>NUCLEOTIDE SEQUENCE [LARGE SCALE GENOMIC DNA]</scope>
</reference>
<dbReference type="AlphaFoldDB" id="A0A1G2A9V9"/>